<dbReference type="GO" id="GO:0003824">
    <property type="term" value="F:catalytic activity"/>
    <property type="evidence" value="ECO:0007669"/>
    <property type="project" value="InterPro"/>
</dbReference>
<dbReference type="SUPFAM" id="SSF52402">
    <property type="entry name" value="Adenine nucleotide alpha hydrolases-like"/>
    <property type="match status" value="1"/>
</dbReference>
<dbReference type="InterPro" id="IPR014729">
    <property type="entry name" value="Rossmann-like_a/b/a_fold"/>
</dbReference>
<reference evidence="2" key="2">
    <citation type="submission" date="2021-04" db="EMBL/GenBank/DDBJ databases">
        <authorList>
            <person name="Gilroy R."/>
        </authorList>
    </citation>
    <scope>NUCLEOTIDE SEQUENCE</scope>
    <source>
        <strain evidence="2">USAMLcec2-132</strain>
    </source>
</reference>
<proteinExistence type="predicted"/>
<dbReference type="PANTHER" id="PTHR43196">
    <property type="entry name" value="SULFATE ADENYLYLTRANSFERASE SUBUNIT 2"/>
    <property type="match status" value="1"/>
</dbReference>
<evidence type="ECO:0000313" key="3">
    <source>
        <dbReference type="Proteomes" id="UP000823891"/>
    </source>
</evidence>
<dbReference type="Gene3D" id="3.40.50.620">
    <property type="entry name" value="HUPs"/>
    <property type="match status" value="1"/>
</dbReference>
<dbReference type="InterPro" id="IPR050128">
    <property type="entry name" value="Sulfate_adenylyltrnsfr_sub2"/>
</dbReference>
<sequence>MYNYEWDAQTGGYILTTKSDRFIANEIRPVFAEELELTGLSRFFKYDREEKRPYLWAQKNIYYYRGEKVAQFNGTQYGKPMDITCFFDEIKELEPVDIELMIKKNSEIMQAMVCDVKRRTKELYDQDIMRCDKAYIAFSGGKDSIVLLHICNEVLPLSVPVIFSDTDMELPDTYITWDEVQKEYPKRTFLRARAENKAVDNWNLFGPPSRTIRWCCSVHKSTPALIMLKKMVNKSSVRVMAFVGVRGEESISRSSYQDANEGVKNASQLNKMPILEWGAHELWLYIFQNRLYINRAYRYGLPRVGCAMCPESSEKYVWLVDAVYPGLIDSYADVIIKTGIKTFSTEEDKREYLAKQGWQARKSGVVLKDTITAPIENTEGLTVTFKSSFFDEQRFFTWIKPIGTVMKDPETGQLKLKLPHTLDEGIPFTYHAPFAGGGILTVHFRSDDERLSLTPVLRTMLKKVAACVNCRACEAECMYGALYYSDGKMQIDERKCVHCLKCFNNIDNGCWRYKSMYKSENEQKNQISSINRYNNFGIREKDSNLWISALVEMRDNFFPWNTAHQLGNKMVESANVWFQQSELIDNKSKTPTLLVDLFEKYGGDSEIGWEFIWIALANNAILIKWFITTTLIGETYNVDKLADMLKVDYPELGNSTIKGGLAALKDTISKSPVGGEGAMVQYEMKGKSVVTVTRLAKKIHPLTVLYGLYMDARLAASGTFTVAGLMDADIHSTYISPIAAFGIAAGEFKRICEGLHSRYPDYIATTFTHGNDEIRIFPDKFTTEDIIALAIQEG</sequence>
<dbReference type="PANTHER" id="PTHR43196:SF2">
    <property type="entry name" value="PHOSPHOADENOSINE PHOSPHOSULFATE REDUCTASE"/>
    <property type="match status" value="1"/>
</dbReference>
<gene>
    <name evidence="2" type="ORF">H9761_14055</name>
</gene>
<evidence type="ECO:0000259" key="1">
    <source>
        <dbReference type="PROSITE" id="PS51379"/>
    </source>
</evidence>
<feature type="domain" description="4Fe-4S ferredoxin-type" evidence="1">
    <location>
        <begin position="457"/>
        <end position="487"/>
    </location>
</feature>
<dbReference type="AlphaFoldDB" id="A0A9D2NI36"/>
<dbReference type="InterPro" id="IPR017896">
    <property type="entry name" value="4Fe4S_Fe-S-bd"/>
</dbReference>
<dbReference type="InterPro" id="IPR002500">
    <property type="entry name" value="PAPS_reduct_dom"/>
</dbReference>
<dbReference type="PROSITE" id="PS51379">
    <property type="entry name" value="4FE4S_FER_2"/>
    <property type="match status" value="1"/>
</dbReference>
<organism evidence="2 3">
    <name type="scientific">Candidatus Eisenbergiella merdavium</name>
    <dbReference type="NCBI Taxonomy" id="2838551"/>
    <lineage>
        <taxon>Bacteria</taxon>
        <taxon>Bacillati</taxon>
        <taxon>Bacillota</taxon>
        <taxon>Clostridia</taxon>
        <taxon>Lachnospirales</taxon>
        <taxon>Lachnospiraceae</taxon>
        <taxon>Eisenbergiella</taxon>
    </lineage>
</organism>
<evidence type="ECO:0000313" key="2">
    <source>
        <dbReference type="EMBL" id="HJC24804.1"/>
    </source>
</evidence>
<accession>A0A9D2NI36</accession>
<reference evidence="2" key="1">
    <citation type="journal article" date="2021" name="PeerJ">
        <title>Extensive microbial diversity within the chicken gut microbiome revealed by metagenomics and culture.</title>
        <authorList>
            <person name="Gilroy R."/>
            <person name="Ravi A."/>
            <person name="Getino M."/>
            <person name="Pursley I."/>
            <person name="Horton D.L."/>
            <person name="Alikhan N.F."/>
            <person name="Baker D."/>
            <person name="Gharbi K."/>
            <person name="Hall N."/>
            <person name="Watson M."/>
            <person name="Adriaenssens E.M."/>
            <person name="Foster-Nyarko E."/>
            <person name="Jarju S."/>
            <person name="Secka A."/>
            <person name="Antonio M."/>
            <person name="Oren A."/>
            <person name="Chaudhuri R.R."/>
            <person name="La Ragione R."/>
            <person name="Hildebrand F."/>
            <person name="Pallen M.J."/>
        </authorList>
    </citation>
    <scope>NUCLEOTIDE SEQUENCE</scope>
    <source>
        <strain evidence="2">USAMLcec2-132</strain>
    </source>
</reference>
<comment type="caution">
    <text evidence="2">The sequence shown here is derived from an EMBL/GenBank/DDBJ whole genome shotgun (WGS) entry which is preliminary data.</text>
</comment>
<dbReference type="Proteomes" id="UP000823891">
    <property type="component" value="Unassembled WGS sequence"/>
</dbReference>
<protein>
    <submittedName>
        <fullName evidence="2">Phosphoadenosine phosphosulfate reductase family protein</fullName>
    </submittedName>
</protein>
<dbReference type="Gene3D" id="3.30.70.20">
    <property type="match status" value="1"/>
</dbReference>
<dbReference type="Pfam" id="PF01507">
    <property type="entry name" value="PAPS_reduct"/>
    <property type="match status" value="1"/>
</dbReference>
<dbReference type="SUPFAM" id="SSF54862">
    <property type="entry name" value="4Fe-4S ferredoxins"/>
    <property type="match status" value="1"/>
</dbReference>
<name>A0A9D2NI36_9FIRM</name>
<dbReference type="EMBL" id="DWWS01000049">
    <property type="protein sequence ID" value="HJC24804.1"/>
    <property type="molecule type" value="Genomic_DNA"/>
</dbReference>